<gene>
    <name evidence="1" type="ORF">QBC37DRAFT_298639</name>
</gene>
<dbReference type="SUPFAM" id="SSF53067">
    <property type="entry name" value="Actin-like ATPase domain"/>
    <property type="match status" value="2"/>
</dbReference>
<evidence type="ECO:0000313" key="1">
    <source>
        <dbReference type="EMBL" id="KAK4207463.1"/>
    </source>
</evidence>
<dbReference type="Proteomes" id="UP001301769">
    <property type="component" value="Unassembled WGS sequence"/>
</dbReference>
<dbReference type="EMBL" id="MU858293">
    <property type="protein sequence ID" value="KAK4207463.1"/>
    <property type="molecule type" value="Genomic_DNA"/>
</dbReference>
<organism evidence="1 2">
    <name type="scientific">Rhypophila decipiens</name>
    <dbReference type="NCBI Taxonomy" id="261697"/>
    <lineage>
        <taxon>Eukaryota</taxon>
        <taxon>Fungi</taxon>
        <taxon>Dikarya</taxon>
        <taxon>Ascomycota</taxon>
        <taxon>Pezizomycotina</taxon>
        <taxon>Sordariomycetes</taxon>
        <taxon>Sordariomycetidae</taxon>
        <taxon>Sordariales</taxon>
        <taxon>Naviculisporaceae</taxon>
        <taxon>Rhypophila</taxon>
    </lineage>
</organism>
<comment type="caution">
    <text evidence="1">The sequence shown here is derived from an EMBL/GenBank/DDBJ whole genome shotgun (WGS) entry which is preliminary data.</text>
</comment>
<evidence type="ECO:0000313" key="2">
    <source>
        <dbReference type="Proteomes" id="UP001301769"/>
    </source>
</evidence>
<dbReference type="CDD" id="cd10170">
    <property type="entry name" value="ASKHA_NBD_HSP70"/>
    <property type="match status" value="1"/>
</dbReference>
<proteinExistence type="predicted"/>
<protein>
    <submittedName>
        <fullName evidence="1">Uncharacterized protein</fullName>
    </submittedName>
</protein>
<accession>A0AAN6XVN6</accession>
<reference evidence="1" key="1">
    <citation type="journal article" date="2023" name="Mol. Phylogenet. Evol.">
        <title>Genome-scale phylogeny and comparative genomics of the fungal order Sordariales.</title>
        <authorList>
            <person name="Hensen N."/>
            <person name="Bonometti L."/>
            <person name="Westerberg I."/>
            <person name="Brannstrom I.O."/>
            <person name="Guillou S."/>
            <person name="Cros-Aarteil S."/>
            <person name="Calhoun S."/>
            <person name="Haridas S."/>
            <person name="Kuo A."/>
            <person name="Mondo S."/>
            <person name="Pangilinan J."/>
            <person name="Riley R."/>
            <person name="LaButti K."/>
            <person name="Andreopoulos B."/>
            <person name="Lipzen A."/>
            <person name="Chen C."/>
            <person name="Yan M."/>
            <person name="Daum C."/>
            <person name="Ng V."/>
            <person name="Clum A."/>
            <person name="Steindorff A."/>
            <person name="Ohm R.A."/>
            <person name="Martin F."/>
            <person name="Silar P."/>
            <person name="Natvig D.O."/>
            <person name="Lalanne C."/>
            <person name="Gautier V."/>
            <person name="Ament-Velasquez S.L."/>
            <person name="Kruys A."/>
            <person name="Hutchinson M.I."/>
            <person name="Powell A.J."/>
            <person name="Barry K."/>
            <person name="Miller A.N."/>
            <person name="Grigoriev I.V."/>
            <person name="Debuchy R."/>
            <person name="Gladieux P."/>
            <person name="Hiltunen Thoren M."/>
            <person name="Johannesson H."/>
        </authorList>
    </citation>
    <scope>NUCLEOTIDE SEQUENCE</scope>
    <source>
        <strain evidence="1">PSN293</strain>
    </source>
</reference>
<dbReference type="PANTHER" id="PTHR14187">
    <property type="entry name" value="ALPHA KINASE/ELONGATION FACTOR 2 KINASE"/>
    <property type="match status" value="1"/>
</dbReference>
<name>A0AAN6XVN6_9PEZI</name>
<dbReference type="PANTHER" id="PTHR14187:SF82">
    <property type="entry name" value="FAMILY CHAPERONE, PUTATIVE (AFU_ORTHOLOGUE AFUA_7G08575)-RELATED"/>
    <property type="match status" value="1"/>
</dbReference>
<dbReference type="Gene3D" id="3.30.420.40">
    <property type="match status" value="2"/>
</dbReference>
<dbReference type="Gene3D" id="3.90.640.10">
    <property type="entry name" value="Actin, Chain A, domain 4"/>
    <property type="match status" value="1"/>
</dbReference>
<reference evidence="1" key="2">
    <citation type="submission" date="2023-05" db="EMBL/GenBank/DDBJ databases">
        <authorList>
            <consortium name="Lawrence Berkeley National Laboratory"/>
            <person name="Steindorff A."/>
            <person name="Hensen N."/>
            <person name="Bonometti L."/>
            <person name="Westerberg I."/>
            <person name="Brannstrom I.O."/>
            <person name="Guillou S."/>
            <person name="Cros-Aarteil S."/>
            <person name="Calhoun S."/>
            <person name="Haridas S."/>
            <person name="Kuo A."/>
            <person name="Mondo S."/>
            <person name="Pangilinan J."/>
            <person name="Riley R."/>
            <person name="Labutti K."/>
            <person name="Andreopoulos B."/>
            <person name="Lipzen A."/>
            <person name="Chen C."/>
            <person name="Yanf M."/>
            <person name="Daum C."/>
            <person name="Ng V."/>
            <person name="Clum A."/>
            <person name="Ohm R."/>
            <person name="Martin F."/>
            <person name="Silar P."/>
            <person name="Natvig D."/>
            <person name="Lalanne C."/>
            <person name="Gautier V."/>
            <person name="Ament-Velasquez S.L."/>
            <person name="Kruys A."/>
            <person name="Hutchinson M.I."/>
            <person name="Powell A.J."/>
            <person name="Barry K."/>
            <person name="Miller A.N."/>
            <person name="Grigoriev I.V."/>
            <person name="Debuchy R."/>
            <person name="Gladieux P."/>
            <person name="Thoren M.H."/>
            <person name="Johannesson H."/>
        </authorList>
    </citation>
    <scope>NUCLEOTIDE SEQUENCE</scope>
    <source>
        <strain evidence="1">PSN293</strain>
    </source>
</reference>
<keyword evidence="2" id="KW-1185">Reference proteome</keyword>
<dbReference type="AlphaFoldDB" id="A0AAN6XVN6"/>
<sequence length="652" mass="73032">MADSGPRWLICIDYGTTFTGVAWILTENQAPTLGHVNVVKIWPGKNAPKVPSEITYGASSRDDQERWGFGLKDRTYVLSWTKMELEPPTRQKALLLLSKTLEEARLLGNVNNALVDFIPLHLVRTAEEIVTDYLIEVAIKVREDIVGGHPDGAYKLTDFPIDLIITHPATWHPKAQNSTFRAAHEAFRKVFTEMEDNPGKFMMATEPEACAQYTMRIAQDQGMTGFRKGECFVVVDAGGGTVDLASYRIDQLPPNFRMTKVTEVTGGLFGATRLDEYFIKRFVPSRLSPSDHRKLLHAEGHGSGTHVVFSLGEQFLLDRFQIVKESFAGPPTSGAQSEDSWIKLPIGIGDEDDPERGISQGQLRITSEDLVEIFRESVEGILHLITEQLVQVQLKRLSVRTVFLSGGFSRNRYLFERIKALTRRWRFELVRGDERAITGDENWTAVVKGAALLGLGIGCEIPPPCVACPYHIGVAVSTEFRDYYPEQENPHLLYVDKFDGKRRLKDQNKWIVAKGDLITVRDGIEKTVKISKKMTRAGNRVGSVVIILSPYRDAVSALQQRSVLDYDLNVIPRPDQAGIFQSFTDHRTGVTHHKVTMEVMVRVDQQNIYIELLCGRTVDMLGRIGAPGYRLANTIIPLPKPVRTTGPSHPLS</sequence>
<dbReference type="InterPro" id="IPR043129">
    <property type="entry name" value="ATPase_NBD"/>
</dbReference>